<dbReference type="Proteomes" id="UP000015001">
    <property type="component" value="Unassembled WGS sequence"/>
</dbReference>
<dbReference type="AlphaFoldDB" id="S4NQS4"/>
<sequence length="165" mass="17850">MLLAAYQYKFGRNIEAMSRHLIDDVAVGWDELGTDLLDDAPPALVTALTGGEHWPSRTLDHLITPDGSPPVRMSVTDTTADEQDMQWGYVLHKEGVEVISLLHEDVGPIVSWSIDPRTAFNDHPAAWSSLDSPPAIRASRGRQSHSAPAAAPAKAGTPRPAAARR</sequence>
<evidence type="ECO:0000256" key="1">
    <source>
        <dbReference type="SAM" id="MobiDB-lite"/>
    </source>
</evidence>
<keyword evidence="3" id="KW-1185">Reference proteome</keyword>
<feature type="compositionally biased region" description="Low complexity" evidence="1">
    <location>
        <begin position="147"/>
        <end position="165"/>
    </location>
</feature>
<evidence type="ECO:0000313" key="2">
    <source>
        <dbReference type="EMBL" id="EPJ40789.1"/>
    </source>
</evidence>
<reference evidence="2 3" key="1">
    <citation type="submission" date="2013-02" db="EMBL/GenBank/DDBJ databases">
        <title>Draft Genome Sequence of Streptomyces afghaniensis, Which Produces Compounds of the Julimycin B-Complex.</title>
        <authorList>
            <person name="Gruening B.A."/>
            <person name="Praeg A."/>
            <person name="Erxleben A."/>
            <person name="Guenther S."/>
            <person name="Fiedler H.-P."/>
            <person name="Goodfellow M."/>
            <person name="Mueller M."/>
        </authorList>
    </citation>
    <scope>NUCLEOTIDE SEQUENCE [LARGE SCALE GENOMIC DNA]</scope>
    <source>
        <strain evidence="2 3">772</strain>
    </source>
</reference>
<gene>
    <name evidence="2" type="ORF">STAFG_2159</name>
</gene>
<accession>S4NQS4</accession>
<protein>
    <submittedName>
        <fullName evidence="2">Uncharacterized protein</fullName>
    </submittedName>
</protein>
<dbReference type="HOGENOM" id="CLU_121961_0_0_11"/>
<organism evidence="2 3">
    <name type="scientific">Streptomyces afghaniensis 772</name>
    <dbReference type="NCBI Taxonomy" id="1283301"/>
    <lineage>
        <taxon>Bacteria</taxon>
        <taxon>Bacillati</taxon>
        <taxon>Actinomycetota</taxon>
        <taxon>Actinomycetes</taxon>
        <taxon>Kitasatosporales</taxon>
        <taxon>Streptomycetaceae</taxon>
        <taxon>Streptomyces</taxon>
    </lineage>
</organism>
<evidence type="ECO:0000313" key="3">
    <source>
        <dbReference type="Proteomes" id="UP000015001"/>
    </source>
</evidence>
<dbReference type="EMBL" id="AOPY01001357">
    <property type="protein sequence ID" value="EPJ40789.1"/>
    <property type="molecule type" value="Genomic_DNA"/>
</dbReference>
<proteinExistence type="predicted"/>
<dbReference type="PATRIC" id="fig|1283301.3.peg.2131"/>
<comment type="caution">
    <text evidence="2">The sequence shown here is derived from an EMBL/GenBank/DDBJ whole genome shotgun (WGS) entry which is preliminary data.</text>
</comment>
<name>S4NQS4_9ACTN</name>
<feature type="region of interest" description="Disordered" evidence="1">
    <location>
        <begin position="125"/>
        <end position="165"/>
    </location>
</feature>